<evidence type="ECO:0000256" key="5">
    <source>
        <dbReference type="ARBA" id="ARBA00023288"/>
    </source>
</evidence>
<evidence type="ECO:0000313" key="7">
    <source>
        <dbReference type="EMBL" id="MBP2190974.1"/>
    </source>
</evidence>
<evidence type="ECO:0000256" key="1">
    <source>
        <dbReference type="ARBA" id="ARBA00022475"/>
    </source>
</evidence>
<reference evidence="7 8" key="1">
    <citation type="submission" date="2021-03" db="EMBL/GenBank/DDBJ databases">
        <title>Sequencing the genomes of 1000 actinobacteria strains.</title>
        <authorList>
            <person name="Klenk H.-P."/>
        </authorList>
    </citation>
    <scope>NUCLEOTIDE SEQUENCE [LARGE SCALE GENOMIC DNA]</scope>
    <source>
        <strain evidence="7 8">DSM 45516</strain>
    </source>
</reference>
<evidence type="ECO:0000256" key="6">
    <source>
        <dbReference type="SAM" id="MobiDB-lite"/>
    </source>
</evidence>
<accession>A0ABS4QIU7</accession>
<feature type="region of interest" description="Disordered" evidence="6">
    <location>
        <begin position="23"/>
        <end position="75"/>
    </location>
</feature>
<dbReference type="PROSITE" id="PS51257">
    <property type="entry name" value="PROKAR_LIPOPROTEIN"/>
    <property type="match status" value="1"/>
</dbReference>
<dbReference type="EMBL" id="JAGGMR010000001">
    <property type="protein sequence ID" value="MBP2190974.1"/>
    <property type="molecule type" value="Genomic_DNA"/>
</dbReference>
<dbReference type="InterPro" id="IPR025971">
    <property type="entry name" value="LppP/LprE"/>
</dbReference>
<evidence type="ECO:0000313" key="8">
    <source>
        <dbReference type="Proteomes" id="UP001519325"/>
    </source>
</evidence>
<keyword evidence="3" id="KW-0472">Membrane</keyword>
<dbReference type="Pfam" id="PF14041">
    <property type="entry name" value="Lipoprotein_21"/>
    <property type="match status" value="1"/>
</dbReference>
<evidence type="ECO:0008006" key="9">
    <source>
        <dbReference type="Google" id="ProtNLM"/>
    </source>
</evidence>
<keyword evidence="1" id="KW-1003">Cell membrane</keyword>
<name>A0ABS4QIU7_9NOCA</name>
<sequence>MGIKPVLVVLAAGLGVAVTGCGENPSPPSAPGTPSRPASVSPATPQISTAINPTTPEAPPVAAQPSTPAAAQPGSGHGYCFDVNSELAQSAFARVTAAEPATEWIIPGASADLISDGCSGVLSWMTVEGTGIHPATHILFFTGGKYLGTASEEPYAYTHVLGKTRDTVQVQYRWPLPTDALCCPTGGPSVVTFSLNGTTVTARGQFPPPE</sequence>
<proteinExistence type="predicted"/>
<feature type="compositionally biased region" description="Polar residues" evidence="6">
    <location>
        <begin position="36"/>
        <end position="55"/>
    </location>
</feature>
<gene>
    <name evidence="7" type="ORF">BJ987_003875</name>
</gene>
<keyword evidence="8" id="KW-1185">Reference proteome</keyword>
<organism evidence="7 8">
    <name type="scientific">Nocardia goodfellowii</name>
    <dbReference type="NCBI Taxonomy" id="882446"/>
    <lineage>
        <taxon>Bacteria</taxon>
        <taxon>Bacillati</taxon>
        <taxon>Actinomycetota</taxon>
        <taxon>Actinomycetes</taxon>
        <taxon>Mycobacteriales</taxon>
        <taxon>Nocardiaceae</taxon>
        <taxon>Nocardia</taxon>
    </lineage>
</organism>
<keyword evidence="4" id="KW-0564">Palmitate</keyword>
<keyword evidence="2" id="KW-0732">Signal</keyword>
<comment type="caution">
    <text evidence="7">The sequence shown here is derived from an EMBL/GenBank/DDBJ whole genome shotgun (WGS) entry which is preliminary data.</text>
</comment>
<dbReference type="RefSeq" id="WP_209891884.1">
    <property type="nucleotide sequence ID" value="NZ_JAGGMR010000001.1"/>
</dbReference>
<dbReference type="Proteomes" id="UP001519325">
    <property type="component" value="Unassembled WGS sequence"/>
</dbReference>
<keyword evidence="5" id="KW-0449">Lipoprotein</keyword>
<evidence type="ECO:0000256" key="2">
    <source>
        <dbReference type="ARBA" id="ARBA00022729"/>
    </source>
</evidence>
<evidence type="ECO:0000256" key="4">
    <source>
        <dbReference type="ARBA" id="ARBA00023139"/>
    </source>
</evidence>
<protein>
    <recommendedName>
        <fullName evidence="9">LppP/LprE family lipoprotein</fullName>
    </recommendedName>
</protein>
<feature type="compositionally biased region" description="Low complexity" evidence="6">
    <location>
        <begin position="60"/>
        <end position="73"/>
    </location>
</feature>
<evidence type="ECO:0000256" key="3">
    <source>
        <dbReference type="ARBA" id="ARBA00023136"/>
    </source>
</evidence>